<dbReference type="PROSITE" id="PS50885">
    <property type="entry name" value="HAMP"/>
    <property type="match status" value="1"/>
</dbReference>
<dbReference type="CDD" id="cd07041">
    <property type="entry name" value="STAS_RsbR_RsbS_like"/>
    <property type="match status" value="1"/>
</dbReference>
<proteinExistence type="predicted"/>
<feature type="transmembrane region" description="Helical" evidence="1">
    <location>
        <begin position="279"/>
        <end position="301"/>
    </location>
</feature>
<dbReference type="PROSITE" id="PS50801">
    <property type="entry name" value="STAS"/>
    <property type="match status" value="1"/>
</dbReference>
<evidence type="ECO:0000259" key="3">
    <source>
        <dbReference type="PROSITE" id="PS50885"/>
    </source>
</evidence>
<dbReference type="PANTHER" id="PTHR33745">
    <property type="entry name" value="RSBT ANTAGONIST PROTEIN RSBS-RELATED"/>
    <property type="match status" value="1"/>
</dbReference>
<dbReference type="InterPro" id="IPR051932">
    <property type="entry name" value="Bact_StressResp_Reg"/>
</dbReference>
<accession>A0ABP9WVB2</accession>
<comment type="caution">
    <text evidence="4">The sequence shown here is derived from an EMBL/GenBank/DDBJ whole genome shotgun (WGS) entry which is preliminary data.</text>
</comment>
<dbReference type="PANTHER" id="PTHR33745:SF1">
    <property type="entry name" value="RSBT ANTAGONIST PROTEIN RSBS"/>
    <property type="match status" value="1"/>
</dbReference>
<feature type="domain" description="STAS" evidence="2">
    <location>
        <begin position="401"/>
        <end position="512"/>
    </location>
</feature>
<protein>
    <recommendedName>
        <fullName evidence="6">Anti-sigma-factor antagonist</fullName>
    </recommendedName>
</protein>
<dbReference type="InterPro" id="IPR002645">
    <property type="entry name" value="STAS_dom"/>
</dbReference>
<evidence type="ECO:0000313" key="4">
    <source>
        <dbReference type="EMBL" id="GAA5527148.1"/>
    </source>
</evidence>
<evidence type="ECO:0000259" key="2">
    <source>
        <dbReference type="PROSITE" id="PS50801"/>
    </source>
</evidence>
<feature type="domain" description="HAMP" evidence="3">
    <location>
        <begin position="303"/>
        <end position="356"/>
    </location>
</feature>
<dbReference type="Pfam" id="PF00672">
    <property type="entry name" value="HAMP"/>
    <property type="match status" value="1"/>
</dbReference>
<keyword evidence="1" id="KW-0812">Transmembrane</keyword>
<dbReference type="Gene3D" id="6.10.340.10">
    <property type="match status" value="1"/>
</dbReference>
<dbReference type="CDD" id="cd06225">
    <property type="entry name" value="HAMP"/>
    <property type="match status" value="1"/>
</dbReference>
<keyword evidence="5" id="KW-1185">Reference proteome</keyword>
<dbReference type="Gene3D" id="3.30.750.24">
    <property type="entry name" value="STAS domain"/>
    <property type="match status" value="1"/>
</dbReference>
<evidence type="ECO:0008006" key="6">
    <source>
        <dbReference type="Google" id="ProtNLM"/>
    </source>
</evidence>
<dbReference type="Proteomes" id="UP001428290">
    <property type="component" value="Unassembled WGS sequence"/>
</dbReference>
<dbReference type="SMART" id="SM00304">
    <property type="entry name" value="HAMP"/>
    <property type="match status" value="1"/>
</dbReference>
<evidence type="ECO:0000313" key="5">
    <source>
        <dbReference type="Proteomes" id="UP001428290"/>
    </source>
</evidence>
<evidence type="ECO:0000256" key="1">
    <source>
        <dbReference type="SAM" id="Phobius"/>
    </source>
</evidence>
<dbReference type="EMBL" id="BAABRU010000003">
    <property type="protein sequence ID" value="GAA5527148.1"/>
    <property type="molecule type" value="Genomic_DNA"/>
</dbReference>
<dbReference type="RefSeq" id="WP_345720785.1">
    <property type="nucleotide sequence ID" value="NZ_BAABRU010000003.1"/>
</dbReference>
<reference evidence="4 5" key="1">
    <citation type="submission" date="2024-02" db="EMBL/GenBank/DDBJ databases">
        <title>Herpetosiphon gulosus NBRC 112829.</title>
        <authorList>
            <person name="Ichikawa N."/>
            <person name="Katano-Makiyama Y."/>
            <person name="Hidaka K."/>
        </authorList>
    </citation>
    <scope>NUCLEOTIDE SEQUENCE [LARGE SCALE GENOMIC DNA]</scope>
    <source>
        <strain evidence="4 5">NBRC 112829</strain>
    </source>
</reference>
<keyword evidence="1" id="KW-0472">Membrane</keyword>
<organism evidence="4 5">
    <name type="scientific">Herpetosiphon gulosus</name>
    <dbReference type="NCBI Taxonomy" id="1973496"/>
    <lineage>
        <taxon>Bacteria</taxon>
        <taxon>Bacillati</taxon>
        <taxon>Chloroflexota</taxon>
        <taxon>Chloroflexia</taxon>
        <taxon>Herpetosiphonales</taxon>
        <taxon>Herpetosiphonaceae</taxon>
        <taxon>Herpetosiphon</taxon>
    </lineage>
</organism>
<dbReference type="InterPro" id="IPR003660">
    <property type="entry name" value="HAMP_dom"/>
</dbReference>
<dbReference type="Pfam" id="PF01740">
    <property type="entry name" value="STAS"/>
    <property type="match status" value="1"/>
</dbReference>
<keyword evidence="1" id="KW-1133">Transmembrane helix</keyword>
<name>A0ABP9WVB2_9CHLR</name>
<sequence>MRARVRQRVTWIILLAALLPLLAVWAIALTISYRAQQRSAQNQQVALTNLAAEDYRRFVLNSMDELRGAAETLGNNGNPSQLSDLQLGSQVLFGSSFSEVGVYNLNGERIAVAARLRGVRMPESLAGAPLLQMVRNRQVAIENPAPLQALSLPLAPSEVPHFRMALPILGNANAQLILVADISMDRIWETTSRIESAAQMRVLVINQQGQLISAANTQALIENQDLSSLPLLQTGNSIETYRSPFGEEVLGVRTSLDPTDWILIVERPLEVIYSNVQTLAISLLIVIGIALPIVAAIGWYVGRRLALPVQKLYASVTRFTDDPNAYTPVHLNTRDELASLGEAFNTMVVGLNASQTRLSKMNEELESLVVTRTGELNQALAEVQAQNVEQERLLETVRRLSMPTIPITKHMLVMPLVGEFSANRAGDINATLLKAIEQQQAKVVIMDITGVPVVDQSVARALISASHAAQLLGARVILAGIRPDMAETLVNLQLDLSVIDTAATLAQAFSRGTEYLQSRRR</sequence>
<dbReference type="InterPro" id="IPR036513">
    <property type="entry name" value="STAS_dom_sf"/>
</dbReference>
<dbReference type="SUPFAM" id="SSF52091">
    <property type="entry name" value="SpoIIaa-like"/>
    <property type="match status" value="1"/>
</dbReference>
<gene>
    <name evidence="4" type="ORF">Hgul01_00930</name>
</gene>